<accession>A0A024HMT9</accession>
<dbReference type="EMBL" id="HG322950">
    <property type="protein sequence ID" value="CDF85738.1"/>
    <property type="molecule type" value="Genomic_DNA"/>
</dbReference>
<feature type="domain" description="CD-NTase-associated protein 12/Pycsar effector protein TIR" evidence="1">
    <location>
        <begin position="148"/>
        <end position="264"/>
    </location>
</feature>
<dbReference type="OrthoDB" id="5497289at2"/>
<dbReference type="RefSeq" id="WP_084166691.1">
    <property type="nucleotide sequence ID" value="NZ_HG322950.1"/>
</dbReference>
<dbReference type="GO" id="GO:0050135">
    <property type="term" value="F:NADP+ nucleosidase activity"/>
    <property type="evidence" value="ECO:0007669"/>
    <property type="project" value="InterPro"/>
</dbReference>
<evidence type="ECO:0000313" key="3">
    <source>
        <dbReference type="Proteomes" id="UP000025241"/>
    </source>
</evidence>
<proteinExistence type="predicted"/>
<evidence type="ECO:0000259" key="1">
    <source>
        <dbReference type="Pfam" id="PF10137"/>
    </source>
</evidence>
<dbReference type="AlphaFoldDB" id="A0A024HMT9"/>
<dbReference type="HOGENOM" id="CLU_062182_0_0_6"/>
<dbReference type="KEGG" id="pkc:PKB_4413"/>
<keyword evidence="3" id="KW-1185">Reference proteome</keyword>
<evidence type="ECO:0000313" key="2">
    <source>
        <dbReference type="EMBL" id="CDF85738.1"/>
    </source>
</evidence>
<organism evidence="2 3">
    <name type="scientific">Pseudomonas knackmussii (strain DSM 6978 / CCUG 54928 / LMG 23759 / B13)</name>
    <dbReference type="NCBI Taxonomy" id="1301098"/>
    <lineage>
        <taxon>Bacteria</taxon>
        <taxon>Pseudomonadati</taxon>
        <taxon>Pseudomonadota</taxon>
        <taxon>Gammaproteobacteria</taxon>
        <taxon>Pseudomonadales</taxon>
        <taxon>Pseudomonadaceae</taxon>
        <taxon>Pseudomonas</taxon>
    </lineage>
</organism>
<name>A0A024HMT9_PSEKB</name>
<dbReference type="Proteomes" id="UP000025241">
    <property type="component" value="Chromosome I"/>
</dbReference>
<dbReference type="InterPro" id="IPR019302">
    <property type="entry name" value="CAP12/PCTIR_TIR_dom"/>
</dbReference>
<reference evidence="2 3" key="2">
    <citation type="submission" date="2014-05" db="EMBL/GenBank/DDBJ databases">
        <title>Genome sequence of the 3-chlorobenzoate degrading bacterium Pseudomonas knackmussii B13 shows multiple evidence for horizontal gene transfer.</title>
        <authorList>
            <person name="Miyazaki R."/>
            <person name="Bertelli C."/>
            <person name="Falquet L."/>
            <person name="Robinson-Rechavi M."/>
            <person name="Gharib W."/>
            <person name="Roy S."/>
            <person name="Van der Meer J.R."/>
        </authorList>
    </citation>
    <scope>NUCLEOTIDE SEQUENCE [LARGE SCALE GENOMIC DNA]</scope>
    <source>
        <strain evidence="2 3">B13</strain>
    </source>
</reference>
<sequence length="291" mass="32577">MARKTTSVTPPQPKLRLTSQEIDRGLARLSERIAELRAFDLNTVRDGNTPELKALEVAIKDSLTRCFGEDTNAYRTYAAATDLTYYPMMISSGQRIDYHSPIQRRVLNSIALLEQAQKSLKEDLADLPASEDVETASAPENKAVHSDRVFVVHGHDEGARESVARFLEKLGLEPVILHEQANRGRTVIEKIEGHRDVGFAVVLLTPDDEGCVKGGQLEPRARQNVLLELGYFLGYLGRDRVCALNRGQVEIPSDFAGVVWTSMNDEGWKQALSRELQDAGYEIDWNKVMRN</sequence>
<gene>
    <name evidence="2" type="ORF">PKB_4413</name>
</gene>
<protein>
    <submittedName>
        <fullName evidence="2">Nucleotide-binding protein containing TIR-like domain-like</fullName>
    </submittedName>
</protein>
<dbReference type="eggNOG" id="COG4271">
    <property type="taxonomic scope" value="Bacteria"/>
</dbReference>
<dbReference type="Pfam" id="PF10137">
    <property type="entry name" value="CAP12-PCTIR_TIR"/>
    <property type="match status" value="1"/>
</dbReference>
<reference evidence="2 3" key="1">
    <citation type="submission" date="2013-03" db="EMBL/GenBank/DDBJ databases">
        <authorList>
            <person name="Linke B."/>
        </authorList>
    </citation>
    <scope>NUCLEOTIDE SEQUENCE [LARGE SCALE GENOMIC DNA]</scope>
    <source>
        <strain evidence="2 3">B13</strain>
    </source>
</reference>